<dbReference type="PANTHER" id="PTHR34595">
    <property type="entry name" value="BLR5612 PROTEIN"/>
    <property type="match status" value="1"/>
</dbReference>
<evidence type="ECO:0000313" key="2">
    <source>
        <dbReference type="EMBL" id="ANF58608.1"/>
    </source>
</evidence>
<dbReference type="InterPro" id="IPR025841">
    <property type="entry name" value="CP_ATPgrasp_2"/>
</dbReference>
<dbReference type="InterPro" id="IPR016450">
    <property type="entry name" value="UCP005522"/>
</dbReference>
<dbReference type="STRING" id="376489.A5892_14940"/>
<dbReference type="SUPFAM" id="SSF56059">
    <property type="entry name" value="Glutathione synthetase ATP-binding domain-like"/>
    <property type="match status" value="1"/>
</dbReference>
<dbReference type="Proteomes" id="UP000077875">
    <property type="component" value="Chromosome"/>
</dbReference>
<dbReference type="Pfam" id="PF14403">
    <property type="entry name" value="CP_ATPgrasp_2"/>
    <property type="match status" value="1"/>
</dbReference>
<dbReference type="PIRSF" id="PIRSF005522">
    <property type="entry name" value="UCP005522"/>
    <property type="match status" value="1"/>
</dbReference>
<reference evidence="2 3" key="1">
    <citation type="submission" date="2016-04" db="EMBL/GenBank/DDBJ databases">
        <title>Complete Genome Sequence of Halotalea alkalilenta IHB B 13600.</title>
        <authorList>
            <person name="Swarnkar M.K."/>
            <person name="Sharma A."/>
            <person name="Kaushal K."/>
            <person name="Soni R."/>
            <person name="Rana S."/>
            <person name="Singh A.K."/>
            <person name="Gulati A."/>
        </authorList>
    </citation>
    <scope>NUCLEOTIDE SEQUENCE [LARGE SCALE GENOMIC DNA]</scope>
    <source>
        <strain evidence="2 3">IHB B 13600</strain>
    </source>
</reference>
<organism evidence="2 3">
    <name type="scientific">Halotalea alkalilenta</name>
    <dbReference type="NCBI Taxonomy" id="376489"/>
    <lineage>
        <taxon>Bacteria</taxon>
        <taxon>Pseudomonadati</taxon>
        <taxon>Pseudomonadota</taxon>
        <taxon>Gammaproteobacteria</taxon>
        <taxon>Oceanospirillales</taxon>
        <taxon>Halomonadaceae</taxon>
        <taxon>Halotalea</taxon>
    </lineage>
</organism>
<evidence type="ECO:0000259" key="1">
    <source>
        <dbReference type="Pfam" id="PF14403"/>
    </source>
</evidence>
<dbReference type="PANTHER" id="PTHR34595:SF7">
    <property type="entry name" value="SLL1039 PROTEIN"/>
    <property type="match status" value="1"/>
</dbReference>
<dbReference type="Gene3D" id="3.40.50.11290">
    <property type="match status" value="1"/>
</dbReference>
<dbReference type="Gene3D" id="3.30.1490.270">
    <property type="match status" value="1"/>
</dbReference>
<evidence type="ECO:0000313" key="3">
    <source>
        <dbReference type="Proteomes" id="UP000077875"/>
    </source>
</evidence>
<accession>A0A172YH70</accession>
<dbReference type="RefSeq" id="WP_064123470.1">
    <property type="nucleotide sequence ID" value="NZ_CP015243.1"/>
</dbReference>
<dbReference type="InterPro" id="IPR051680">
    <property type="entry name" value="ATP-dep_Glu-Cys_Ligase-2"/>
</dbReference>
<protein>
    <recommendedName>
        <fullName evidence="1">Circularly permuted ATP-grasp type 2 domain-containing protein</fullName>
    </recommendedName>
</protein>
<proteinExistence type="predicted"/>
<gene>
    <name evidence="2" type="ORF">A5892_14940</name>
</gene>
<dbReference type="KEGG" id="haa:A5892_14940"/>
<dbReference type="EMBL" id="CP015243">
    <property type="protein sequence ID" value="ANF58608.1"/>
    <property type="molecule type" value="Genomic_DNA"/>
</dbReference>
<sequence>MTRIDWNDYHCDAHYDELLAQAGVPRNASKALCDYLASLDASELAERKTAAEAAIRTMGITFTVYSEGTMIDRAWPFDIVPRIIPAAEWRRTEAGLKQRVEALNLFIDDLYHDQRIIKDGVFPAEVLAQSVNFRPQCIGIDPPHRVWAHICGSDLVRDGDGTLYVLEDNLRVPSGVSYMLENRNVTKRVLPELFATGRILPVDDYAAQLYDMLASMSPRPQDEPQVVVLTPGIYNSAYYEHAYLAQQMGVGLVQGDDLMVDDDDVVYMRTVSGPTRVDVIYRRIDDLFLDPEAFDPDSMLGVPGLMRAWRAGKVALANAPGAGVADDKVVYAFVPQIIDYYLDAEPILPNVPSYLCMFDDQRDYVLEHLDELVIKPANESGGYGMLIGPRSTAEERAQFAERIKADPRNYIAQPTLNLSTTPTLCGGVEVKPRHVDLRPFILSGAETHVTTGGLTRVALIEGSLVVNSSQGGGSKDTWIVETEEND</sequence>
<feature type="domain" description="Circularly permuted ATP-grasp type 2" evidence="1">
    <location>
        <begin position="81"/>
        <end position="458"/>
    </location>
</feature>
<keyword evidence="3" id="KW-1185">Reference proteome</keyword>
<name>A0A172YH70_9GAMM</name>
<dbReference type="AlphaFoldDB" id="A0A172YH70"/>